<dbReference type="Pfam" id="PF02544">
    <property type="entry name" value="Steroid_dh"/>
    <property type="match status" value="1"/>
</dbReference>
<gene>
    <name evidence="8" type="ORF">OLC1_LOCUS12113</name>
</gene>
<feature type="transmembrane region" description="Helical" evidence="6">
    <location>
        <begin position="222"/>
        <end position="239"/>
    </location>
</feature>
<feature type="domain" description="3-oxo-5-alpha-steroid 4-dehydrogenase C-terminal" evidence="7">
    <location>
        <begin position="210"/>
        <end position="338"/>
    </location>
</feature>
<feature type="transmembrane region" description="Helical" evidence="6">
    <location>
        <begin position="125"/>
        <end position="141"/>
    </location>
</feature>
<evidence type="ECO:0000313" key="9">
    <source>
        <dbReference type="Proteomes" id="UP001161247"/>
    </source>
</evidence>
<evidence type="ECO:0000256" key="6">
    <source>
        <dbReference type="SAM" id="Phobius"/>
    </source>
</evidence>
<evidence type="ECO:0000259" key="7">
    <source>
        <dbReference type="Pfam" id="PF02544"/>
    </source>
</evidence>
<sequence length="338" mass="39035">MEITLVTLLRVAWIGGTLPILIASIPSSKLSWFHDLLSGFAKRGKTLQSSSSRFTVPQRFFGHFYVLAVIWTTTLLVATWVYAYSGTPLVSEPMQFSSITSHLTGGSQSFWLHESRSMKLEKRRGVWLSVFLLLLMEAQVLRRLYETIYVFKYSPSARMHIFGYITGLYFYAAAPLSLCCTYMAEVFHYALNLIQEFIVKGKDQMQVTETNWWGFVNPLLKLNWHAWLGAIIFLLGWIHQRRCHAILGLVREKSEGSDDYVIPYGDWFRYVSCPHYLDEIVIYAGILVASGCSDITVWLLFIFVVANLVFAAADTQQWYLRKFDNYPRERYAIIPCIY</sequence>
<keyword evidence="4 6" id="KW-1133">Transmembrane helix</keyword>
<dbReference type="GO" id="GO:0016095">
    <property type="term" value="P:polyprenol catabolic process"/>
    <property type="evidence" value="ECO:0007669"/>
    <property type="project" value="TreeGrafter"/>
</dbReference>
<organism evidence="8 9">
    <name type="scientific">Oldenlandia corymbosa var. corymbosa</name>
    <dbReference type="NCBI Taxonomy" id="529605"/>
    <lineage>
        <taxon>Eukaryota</taxon>
        <taxon>Viridiplantae</taxon>
        <taxon>Streptophyta</taxon>
        <taxon>Embryophyta</taxon>
        <taxon>Tracheophyta</taxon>
        <taxon>Spermatophyta</taxon>
        <taxon>Magnoliopsida</taxon>
        <taxon>eudicotyledons</taxon>
        <taxon>Gunneridae</taxon>
        <taxon>Pentapetalae</taxon>
        <taxon>asterids</taxon>
        <taxon>lamiids</taxon>
        <taxon>Gentianales</taxon>
        <taxon>Rubiaceae</taxon>
        <taxon>Rubioideae</taxon>
        <taxon>Spermacoceae</taxon>
        <taxon>Hedyotis-Oldenlandia complex</taxon>
        <taxon>Oldenlandia</taxon>
    </lineage>
</organism>
<dbReference type="GO" id="GO:0006488">
    <property type="term" value="P:dolichol-linked oligosaccharide biosynthetic process"/>
    <property type="evidence" value="ECO:0007669"/>
    <property type="project" value="InterPro"/>
</dbReference>
<feature type="transmembrane region" description="Helical" evidence="6">
    <location>
        <begin position="60"/>
        <end position="84"/>
    </location>
</feature>
<dbReference type="PROSITE" id="PS50244">
    <property type="entry name" value="S5A_REDUCTASE"/>
    <property type="match status" value="1"/>
</dbReference>
<accession>A0AAV1D5I4</accession>
<feature type="transmembrane region" description="Helical" evidence="6">
    <location>
        <begin position="161"/>
        <end position="184"/>
    </location>
</feature>
<protein>
    <submittedName>
        <fullName evidence="8">OLC1v1001174C1</fullName>
    </submittedName>
</protein>
<name>A0AAV1D5I4_OLDCO</name>
<keyword evidence="5 6" id="KW-0472">Membrane</keyword>
<dbReference type="PANTHER" id="PTHR14624:SF0">
    <property type="entry name" value="POLYPRENOL REDUCTASE"/>
    <property type="match status" value="1"/>
</dbReference>
<dbReference type="Proteomes" id="UP001161247">
    <property type="component" value="Chromosome 4"/>
</dbReference>
<feature type="transmembrane region" description="Helical" evidence="6">
    <location>
        <begin position="280"/>
        <end position="313"/>
    </location>
</feature>
<evidence type="ECO:0000256" key="4">
    <source>
        <dbReference type="ARBA" id="ARBA00022989"/>
    </source>
</evidence>
<dbReference type="GO" id="GO:0005783">
    <property type="term" value="C:endoplasmic reticulum"/>
    <property type="evidence" value="ECO:0007669"/>
    <property type="project" value="TreeGrafter"/>
</dbReference>
<dbReference type="InterPro" id="IPR039698">
    <property type="entry name" value="Dfg10/SRD5A3"/>
</dbReference>
<evidence type="ECO:0000256" key="1">
    <source>
        <dbReference type="ARBA" id="ARBA00004127"/>
    </source>
</evidence>
<dbReference type="InterPro" id="IPR001104">
    <property type="entry name" value="3-oxo-5_a-steroid_4-DH_C"/>
</dbReference>
<dbReference type="AlphaFoldDB" id="A0AAV1D5I4"/>
<reference evidence="8" key="1">
    <citation type="submission" date="2023-03" db="EMBL/GenBank/DDBJ databases">
        <authorList>
            <person name="Julca I."/>
        </authorList>
    </citation>
    <scope>NUCLEOTIDE SEQUENCE</scope>
</reference>
<dbReference type="GO" id="GO:0003865">
    <property type="term" value="F:3-oxo-5-alpha-steroid 4-dehydrogenase activity"/>
    <property type="evidence" value="ECO:0007669"/>
    <property type="project" value="TreeGrafter"/>
</dbReference>
<dbReference type="PANTHER" id="PTHR14624">
    <property type="entry name" value="DFG10 PROTEIN"/>
    <property type="match status" value="1"/>
</dbReference>
<dbReference type="EMBL" id="OX459121">
    <property type="protein sequence ID" value="CAI9102828.1"/>
    <property type="molecule type" value="Genomic_DNA"/>
</dbReference>
<feature type="transmembrane region" description="Helical" evidence="6">
    <location>
        <begin position="7"/>
        <end position="25"/>
    </location>
</feature>
<evidence type="ECO:0000256" key="2">
    <source>
        <dbReference type="ARBA" id="ARBA00004922"/>
    </source>
</evidence>
<comment type="pathway">
    <text evidence="2">Protein modification; protein glycosylation.</text>
</comment>
<keyword evidence="9" id="KW-1185">Reference proteome</keyword>
<evidence type="ECO:0000256" key="3">
    <source>
        <dbReference type="ARBA" id="ARBA00022692"/>
    </source>
</evidence>
<proteinExistence type="predicted"/>
<comment type="subcellular location">
    <subcellularLocation>
        <location evidence="1">Endomembrane system</location>
        <topology evidence="1">Multi-pass membrane protein</topology>
    </subcellularLocation>
</comment>
<evidence type="ECO:0000313" key="8">
    <source>
        <dbReference type="EMBL" id="CAI9102828.1"/>
    </source>
</evidence>
<keyword evidence="3 6" id="KW-0812">Transmembrane</keyword>
<evidence type="ECO:0000256" key="5">
    <source>
        <dbReference type="ARBA" id="ARBA00023136"/>
    </source>
</evidence>